<comment type="caution">
    <text evidence="3">The sequence shown here is derived from an EMBL/GenBank/DDBJ whole genome shotgun (WGS) entry which is preliminary data.</text>
</comment>
<name>A4AC83_9GAMM</name>
<gene>
    <name evidence="3" type="ORF">KT71_13030</name>
</gene>
<dbReference type="SUPFAM" id="SSF56601">
    <property type="entry name" value="beta-lactamase/transpeptidase-like"/>
    <property type="match status" value="1"/>
</dbReference>
<accession>A4AC83</accession>
<dbReference type="HOGENOM" id="CLU_030169_5_1_6"/>
<dbReference type="PANTHER" id="PTHR43283:SF7">
    <property type="entry name" value="BETA-LACTAMASE-RELATED DOMAIN-CONTAINING PROTEIN"/>
    <property type="match status" value="1"/>
</dbReference>
<dbReference type="EMBL" id="AAOA02000001">
    <property type="protein sequence ID" value="EAQ96311.2"/>
    <property type="molecule type" value="Genomic_DNA"/>
</dbReference>
<evidence type="ECO:0000259" key="2">
    <source>
        <dbReference type="Pfam" id="PF00144"/>
    </source>
</evidence>
<dbReference type="AlphaFoldDB" id="A4AC83"/>
<reference evidence="3 4" key="1">
    <citation type="journal article" date="2007" name="Proc. Natl. Acad. Sci. U.S.A.">
        <title>Characterization of a marine gammaproteobacterium capable of aerobic anoxygenic photosynthesis.</title>
        <authorList>
            <person name="Fuchs B.M."/>
            <person name="Spring S."/>
            <person name="Teeling H."/>
            <person name="Quast C."/>
            <person name="Wulf J."/>
            <person name="Schattenhofer M."/>
            <person name="Yan S."/>
            <person name="Ferriera S."/>
            <person name="Johnson J."/>
            <person name="Glockner F.O."/>
            <person name="Amann R."/>
        </authorList>
    </citation>
    <scope>NUCLEOTIDE SEQUENCE [LARGE SCALE GENOMIC DNA]</scope>
    <source>
        <strain evidence="3">KT71</strain>
    </source>
</reference>
<keyword evidence="4" id="KW-1185">Reference proteome</keyword>
<dbReference type="eggNOG" id="COG1680">
    <property type="taxonomic scope" value="Bacteria"/>
</dbReference>
<evidence type="ECO:0000313" key="3">
    <source>
        <dbReference type="EMBL" id="EAQ96311.2"/>
    </source>
</evidence>
<dbReference type="InterPro" id="IPR001466">
    <property type="entry name" value="Beta-lactam-related"/>
</dbReference>
<sequence length="492" mass="54279">MLHLQLAGPRLIARSVSLSVSIAMALCLGVSPVVEAQEDSYDYFSANRQLIRNGVQSLLTCNGLFTSRRTLEQVFEQELAYLGDRVLGDASGGPYTVYPRERAVSVGGDDAGPAVISAFRKGIGCVVMAPDMSLSDINSQPVLDMPYPKIDPQTLDWPNGDANAVMPIPATINADALKAASDWAFNRSTEEQDTLSLLVIHQGKIIHERYAEGIDHTTRTRTWSTAKSIAATLIGMRVDSGKMSLDGPLGIEWAPRLSGGKDPRNAITLRHLLNMSSGLYPVDSFNMEYATGSGLSYWAGASSVDGARNRGLVRQPGSFWDYENYDTLLAVKAFKNTLGSQSAYLEFPRKRLLDRIGMRNTLLSTDRFGDFILSSQVYTNARDLGRFGLLYLNNGMWDGERLISEKWITFSRTPAPASKARGSDYGAQWWLVPDSRKKDVPADAYSTAGNRGQYVIIDPSHDLVIVRRGLDYGKQGFNRWDLLREVLKGFPE</sequence>
<dbReference type="Gene3D" id="3.40.710.10">
    <property type="entry name" value="DD-peptidase/beta-lactamase superfamily"/>
    <property type="match status" value="1"/>
</dbReference>
<dbReference type="InterPro" id="IPR050789">
    <property type="entry name" value="Diverse_Enzym_Activities"/>
</dbReference>
<feature type="signal peptide" evidence="1">
    <location>
        <begin position="1"/>
        <end position="36"/>
    </location>
</feature>
<dbReference type="Pfam" id="PF00144">
    <property type="entry name" value="Beta-lactamase"/>
    <property type="match status" value="1"/>
</dbReference>
<reference evidence="3 4" key="2">
    <citation type="journal article" date="2009" name="PLoS ONE">
        <title>The photosynthetic apparatus and its regulation in the aerobic gammaproteobacterium Congregibacter litoralis gen. nov., sp. nov.</title>
        <authorList>
            <person name="Spring S."/>
            <person name="Lunsdorf H."/>
            <person name="Fuchs B.M."/>
            <person name="Tindall B.J."/>
        </authorList>
    </citation>
    <scope>NUCLEOTIDE SEQUENCE [LARGE SCALE GENOMIC DNA]</scope>
    <source>
        <strain evidence="3">KT71</strain>
    </source>
</reference>
<protein>
    <submittedName>
        <fullName evidence="3">Beta-lactamase class C and other penicillin binding protein</fullName>
    </submittedName>
</protein>
<keyword evidence="1" id="KW-0732">Signal</keyword>
<dbReference type="Proteomes" id="UP000019205">
    <property type="component" value="Chromosome"/>
</dbReference>
<feature type="domain" description="Beta-lactamase-related" evidence="2">
    <location>
        <begin position="195"/>
        <end position="466"/>
    </location>
</feature>
<dbReference type="PANTHER" id="PTHR43283">
    <property type="entry name" value="BETA-LACTAMASE-RELATED"/>
    <property type="match status" value="1"/>
</dbReference>
<proteinExistence type="predicted"/>
<evidence type="ECO:0000256" key="1">
    <source>
        <dbReference type="SAM" id="SignalP"/>
    </source>
</evidence>
<dbReference type="STRING" id="314285.KT71_13030"/>
<feature type="chain" id="PRO_5002665551" evidence="1">
    <location>
        <begin position="37"/>
        <end position="492"/>
    </location>
</feature>
<evidence type="ECO:0000313" key="4">
    <source>
        <dbReference type="Proteomes" id="UP000019205"/>
    </source>
</evidence>
<dbReference type="InterPro" id="IPR012338">
    <property type="entry name" value="Beta-lactam/transpept-like"/>
</dbReference>
<organism evidence="3 4">
    <name type="scientific">Congregibacter litoralis KT71</name>
    <dbReference type="NCBI Taxonomy" id="314285"/>
    <lineage>
        <taxon>Bacteria</taxon>
        <taxon>Pseudomonadati</taxon>
        <taxon>Pseudomonadota</taxon>
        <taxon>Gammaproteobacteria</taxon>
        <taxon>Cellvibrionales</taxon>
        <taxon>Halieaceae</taxon>
        <taxon>Congregibacter</taxon>
    </lineage>
</organism>